<feature type="region of interest" description="Disordered" evidence="6">
    <location>
        <begin position="360"/>
        <end position="410"/>
    </location>
</feature>
<gene>
    <name evidence="9" type="ORF">LR394_34285</name>
</gene>
<evidence type="ECO:0000256" key="1">
    <source>
        <dbReference type="ARBA" id="ARBA00022679"/>
    </source>
</evidence>
<evidence type="ECO:0000256" key="4">
    <source>
        <dbReference type="ARBA" id="ARBA00022840"/>
    </source>
</evidence>
<dbReference type="Pfam" id="PF00069">
    <property type="entry name" value="Pkinase"/>
    <property type="match status" value="1"/>
</dbReference>
<keyword evidence="1" id="KW-0808">Transferase</keyword>
<keyword evidence="4 5" id="KW-0067">ATP-binding</keyword>
<feature type="domain" description="Protein kinase" evidence="8">
    <location>
        <begin position="17"/>
        <end position="272"/>
    </location>
</feature>
<dbReference type="InterPro" id="IPR000719">
    <property type="entry name" value="Prot_kinase_dom"/>
</dbReference>
<dbReference type="GO" id="GO:0004674">
    <property type="term" value="F:protein serine/threonine kinase activity"/>
    <property type="evidence" value="ECO:0007669"/>
    <property type="project" value="TreeGrafter"/>
</dbReference>
<dbReference type="SMART" id="SM00220">
    <property type="entry name" value="S_TKc"/>
    <property type="match status" value="1"/>
</dbReference>
<dbReference type="PROSITE" id="PS50011">
    <property type="entry name" value="PROTEIN_KINASE_DOM"/>
    <property type="match status" value="1"/>
</dbReference>
<organism evidence="9 10">
    <name type="scientific">Kineosporia babensis</name>
    <dbReference type="NCBI Taxonomy" id="499548"/>
    <lineage>
        <taxon>Bacteria</taxon>
        <taxon>Bacillati</taxon>
        <taxon>Actinomycetota</taxon>
        <taxon>Actinomycetes</taxon>
        <taxon>Kineosporiales</taxon>
        <taxon>Kineosporiaceae</taxon>
        <taxon>Kineosporia</taxon>
    </lineage>
</organism>
<keyword evidence="7" id="KW-0472">Membrane</keyword>
<sequence length="554" mass="58054">MPLSPLSAGDPAQIGGFRLVARLGAGGMGVVYVGTDQAGRPAAVKSIKAEHAADPQFRARFRREVAAARAVAGSCTARVLDADPEAAQPWLATEYVGGASLYDVVNADGPFGDHLLHPLATGLAEALCAIHDAGVVHRDLKPANVLLASDGPKVIDFGIAALEAATVSTRTGVGLGSPGYMAPEQITGASAVGPAVDVYAWGLTVLFAATGEPPFGRAPAQALFYRAVHAEIDLSGLPAWIEPLVRAAVDREPQNRPTAHDLLNELTRNSFPATAIVPAVPVDATQRILEHEWQQPSAARSPQLPANPIFTPGMPHAPVTKDVSNSRRPYALGAVGLLALAGVLAGAFFLLPDGGSANNTAPTDVTATGGAEQTNGPATEPTAEPTAEPTTEPSTTTTSEAPIQTPAGNDDYPFFAWDLGTTENSTSFLEFTRNFNGQIVRIASTTASTEQTNRYFVPRPGDDSDYDDPHFSLFTCPDLPAGEEPGFPPDSPCEATTYLLDLDGDEPGDAQFVGTGSNFVLEGYFEVEYEDEEDGVTEVKLIGLNEDEDLDDGN</sequence>
<protein>
    <submittedName>
        <fullName evidence="9">Protein kinase</fullName>
    </submittedName>
</protein>
<evidence type="ECO:0000256" key="7">
    <source>
        <dbReference type="SAM" id="Phobius"/>
    </source>
</evidence>
<accession>A0A9X1NKJ2</accession>
<feature type="transmembrane region" description="Helical" evidence="7">
    <location>
        <begin position="330"/>
        <end position="351"/>
    </location>
</feature>
<keyword evidence="7" id="KW-0812">Transmembrane</keyword>
<dbReference type="PROSITE" id="PS00107">
    <property type="entry name" value="PROTEIN_KINASE_ATP"/>
    <property type="match status" value="1"/>
</dbReference>
<dbReference type="CDD" id="cd14014">
    <property type="entry name" value="STKc_PknB_like"/>
    <property type="match status" value="1"/>
</dbReference>
<dbReference type="RefSeq" id="WP_231448796.1">
    <property type="nucleotide sequence ID" value="NZ_JAJOMB010000026.1"/>
</dbReference>
<dbReference type="SUPFAM" id="SSF56112">
    <property type="entry name" value="Protein kinase-like (PK-like)"/>
    <property type="match status" value="1"/>
</dbReference>
<evidence type="ECO:0000256" key="2">
    <source>
        <dbReference type="ARBA" id="ARBA00022741"/>
    </source>
</evidence>
<evidence type="ECO:0000256" key="6">
    <source>
        <dbReference type="SAM" id="MobiDB-lite"/>
    </source>
</evidence>
<proteinExistence type="predicted"/>
<comment type="caution">
    <text evidence="9">The sequence shown here is derived from an EMBL/GenBank/DDBJ whole genome shotgun (WGS) entry which is preliminary data.</text>
</comment>
<dbReference type="InterPro" id="IPR011009">
    <property type="entry name" value="Kinase-like_dom_sf"/>
</dbReference>
<evidence type="ECO:0000256" key="5">
    <source>
        <dbReference type="PROSITE-ProRule" id="PRU10141"/>
    </source>
</evidence>
<dbReference type="PANTHER" id="PTHR43289">
    <property type="entry name" value="MITOGEN-ACTIVATED PROTEIN KINASE KINASE KINASE 20-RELATED"/>
    <property type="match status" value="1"/>
</dbReference>
<dbReference type="Gene3D" id="1.10.510.10">
    <property type="entry name" value="Transferase(Phosphotransferase) domain 1"/>
    <property type="match status" value="1"/>
</dbReference>
<keyword evidence="3 9" id="KW-0418">Kinase</keyword>
<evidence type="ECO:0000259" key="8">
    <source>
        <dbReference type="PROSITE" id="PS50011"/>
    </source>
</evidence>
<name>A0A9X1NKJ2_9ACTN</name>
<evidence type="ECO:0000256" key="3">
    <source>
        <dbReference type="ARBA" id="ARBA00022777"/>
    </source>
</evidence>
<dbReference type="InterPro" id="IPR008271">
    <property type="entry name" value="Ser/Thr_kinase_AS"/>
</dbReference>
<keyword evidence="7" id="KW-1133">Transmembrane helix</keyword>
<dbReference type="Gene3D" id="3.30.200.20">
    <property type="entry name" value="Phosphorylase Kinase, domain 1"/>
    <property type="match status" value="1"/>
</dbReference>
<feature type="region of interest" description="Disordered" evidence="6">
    <location>
        <begin position="294"/>
        <end position="313"/>
    </location>
</feature>
<feature type="compositionally biased region" description="Low complexity" evidence="6">
    <location>
        <begin position="377"/>
        <end position="402"/>
    </location>
</feature>
<dbReference type="Proteomes" id="UP001138997">
    <property type="component" value="Unassembled WGS sequence"/>
</dbReference>
<reference evidence="9" key="1">
    <citation type="submission" date="2021-11" db="EMBL/GenBank/DDBJ databases">
        <title>Streptomyces corallinus and Kineosporia corallina sp. nov., two new coral-derived marine actinobacteria.</title>
        <authorList>
            <person name="Buangrab K."/>
            <person name="Sutthacheep M."/>
            <person name="Yeemin T."/>
            <person name="Harunari E."/>
            <person name="Igarashi Y."/>
            <person name="Sripreechasak P."/>
            <person name="Kanchanasin P."/>
            <person name="Tanasupawat S."/>
            <person name="Phongsopitanun W."/>
        </authorList>
    </citation>
    <scope>NUCLEOTIDE SEQUENCE</scope>
    <source>
        <strain evidence="9">JCM 31032</strain>
    </source>
</reference>
<dbReference type="PROSITE" id="PS00108">
    <property type="entry name" value="PROTEIN_KINASE_ST"/>
    <property type="match status" value="1"/>
</dbReference>
<evidence type="ECO:0000313" key="10">
    <source>
        <dbReference type="Proteomes" id="UP001138997"/>
    </source>
</evidence>
<dbReference type="EMBL" id="JAJOMB010000026">
    <property type="protein sequence ID" value="MCD5315975.1"/>
    <property type="molecule type" value="Genomic_DNA"/>
</dbReference>
<dbReference type="InterPro" id="IPR017441">
    <property type="entry name" value="Protein_kinase_ATP_BS"/>
</dbReference>
<evidence type="ECO:0000313" key="9">
    <source>
        <dbReference type="EMBL" id="MCD5315975.1"/>
    </source>
</evidence>
<feature type="compositionally biased region" description="Polar residues" evidence="6">
    <location>
        <begin position="360"/>
        <end position="376"/>
    </location>
</feature>
<keyword evidence="2 5" id="KW-0547">Nucleotide-binding</keyword>
<dbReference type="PANTHER" id="PTHR43289:SF34">
    <property type="entry name" value="SERINE_THREONINE-PROTEIN KINASE YBDM-RELATED"/>
    <property type="match status" value="1"/>
</dbReference>
<feature type="binding site" evidence="5">
    <location>
        <position position="45"/>
    </location>
    <ligand>
        <name>ATP</name>
        <dbReference type="ChEBI" id="CHEBI:30616"/>
    </ligand>
</feature>
<dbReference type="AlphaFoldDB" id="A0A9X1NKJ2"/>
<keyword evidence="10" id="KW-1185">Reference proteome</keyword>
<dbReference type="GO" id="GO:0005524">
    <property type="term" value="F:ATP binding"/>
    <property type="evidence" value="ECO:0007669"/>
    <property type="project" value="UniProtKB-UniRule"/>
</dbReference>